<reference evidence="2 3" key="1">
    <citation type="submission" date="2024-01" db="EMBL/GenBank/DDBJ databases">
        <title>The genomes of 5 underutilized Papilionoideae crops provide insights into root nodulation and disease resistanc.</title>
        <authorList>
            <person name="Yuan L."/>
        </authorList>
    </citation>
    <scope>NUCLEOTIDE SEQUENCE [LARGE SCALE GENOMIC DNA]</scope>
    <source>
        <strain evidence="2">ZHUSHIDOU_FW_LH</strain>
        <tissue evidence="2">Leaf</tissue>
    </source>
</reference>
<organism evidence="2 3">
    <name type="scientific">Crotalaria pallida</name>
    <name type="common">Smooth rattlebox</name>
    <name type="synonym">Crotalaria striata</name>
    <dbReference type="NCBI Taxonomy" id="3830"/>
    <lineage>
        <taxon>Eukaryota</taxon>
        <taxon>Viridiplantae</taxon>
        <taxon>Streptophyta</taxon>
        <taxon>Embryophyta</taxon>
        <taxon>Tracheophyta</taxon>
        <taxon>Spermatophyta</taxon>
        <taxon>Magnoliopsida</taxon>
        <taxon>eudicotyledons</taxon>
        <taxon>Gunneridae</taxon>
        <taxon>Pentapetalae</taxon>
        <taxon>rosids</taxon>
        <taxon>fabids</taxon>
        <taxon>Fabales</taxon>
        <taxon>Fabaceae</taxon>
        <taxon>Papilionoideae</taxon>
        <taxon>50 kb inversion clade</taxon>
        <taxon>genistoids sensu lato</taxon>
        <taxon>core genistoids</taxon>
        <taxon>Crotalarieae</taxon>
        <taxon>Crotalaria</taxon>
    </lineage>
</organism>
<feature type="region of interest" description="Disordered" evidence="1">
    <location>
        <begin position="17"/>
        <end position="36"/>
    </location>
</feature>
<feature type="compositionally biased region" description="Gly residues" evidence="1">
    <location>
        <begin position="78"/>
        <end position="87"/>
    </location>
</feature>
<dbReference type="AlphaFoldDB" id="A0AAN9HRC6"/>
<feature type="compositionally biased region" description="Polar residues" evidence="1">
    <location>
        <begin position="23"/>
        <end position="36"/>
    </location>
</feature>
<sequence length="97" mass="10422">MAMNIHAVRKLLAQMEAEEAAGKSNNSGTANAFNNYGNGDMDYRGARINSGVNSGNRYNRRIRNNYGKNEINNSGTFHGNGNGGNIGGDFNASTTNY</sequence>
<evidence type="ECO:0000313" key="3">
    <source>
        <dbReference type="Proteomes" id="UP001372338"/>
    </source>
</evidence>
<keyword evidence="3" id="KW-1185">Reference proteome</keyword>
<comment type="caution">
    <text evidence="2">The sequence shown here is derived from an EMBL/GenBank/DDBJ whole genome shotgun (WGS) entry which is preliminary data.</text>
</comment>
<evidence type="ECO:0000256" key="1">
    <source>
        <dbReference type="SAM" id="MobiDB-lite"/>
    </source>
</evidence>
<proteinExistence type="predicted"/>
<gene>
    <name evidence="2" type="ORF">RIF29_41148</name>
</gene>
<dbReference type="Proteomes" id="UP001372338">
    <property type="component" value="Unassembled WGS sequence"/>
</dbReference>
<protein>
    <submittedName>
        <fullName evidence="2">Uncharacterized protein</fullName>
    </submittedName>
</protein>
<feature type="region of interest" description="Disordered" evidence="1">
    <location>
        <begin position="65"/>
        <end position="97"/>
    </location>
</feature>
<accession>A0AAN9HRC6</accession>
<evidence type="ECO:0000313" key="2">
    <source>
        <dbReference type="EMBL" id="KAK7246286.1"/>
    </source>
</evidence>
<dbReference type="EMBL" id="JAYWIO010000008">
    <property type="protein sequence ID" value="KAK7246286.1"/>
    <property type="molecule type" value="Genomic_DNA"/>
</dbReference>
<name>A0AAN9HRC6_CROPI</name>